<dbReference type="AlphaFoldDB" id="A0A2H5MW10"/>
<organism evidence="1 2">
    <name type="scientific">Citrus unshiu</name>
    <name type="common">Satsuma mandarin</name>
    <name type="synonym">Citrus nobilis var. unshiu</name>
    <dbReference type="NCBI Taxonomy" id="55188"/>
    <lineage>
        <taxon>Eukaryota</taxon>
        <taxon>Viridiplantae</taxon>
        <taxon>Streptophyta</taxon>
        <taxon>Embryophyta</taxon>
        <taxon>Tracheophyta</taxon>
        <taxon>Spermatophyta</taxon>
        <taxon>Magnoliopsida</taxon>
        <taxon>eudicotyledons</taxon>
        <taxon>Gunneridae</taxon>
        <taxon>Pentapetalae</taxon>
        <taxon>rosids</taxon>
        <taxon>malvids</taxon>
        <taxon>Sapindales</taxon>
        <taxon>Rutaceae</taxon>
        <taxon>Aurantioideae</taxon>
        <taxon>Citrus</taxon>
    </lineage>
</organism>
<protein>
    <submittedName>
        <fullName evidence="1">Uncharacterized protein</fullName>
    </submittedName>
</protein>
<evidence type="ECO:0000313" key="1">
    <source>
        <dbReference type="EMBL" id="GAY32203.1"/>
    </source>
</evidence>
<name>A0A2H5MW10_CITUN</name>
<comment type="caution">
    <text evidence="1">The sequence shown here is derived from an EMBL/GenBank/DDBJ whole genome shotgun (WGS) entry which is preliminary data.</text>
</comment>
<keyword evidence="2" id="KW-1185">Reference proteome</keyword>
<accession>A0A2H5MW10</accession>
<proteinExistence type="predicted"/>
<gene>
    <name evidence="1" type="ORF">CUMW_281110</name>
</gene>
<sequence length="59" mass="6654">MECYCILYPRSKTERSNCHEGLAGLPNLRSGFKLPWALLSVFTQAGYRVHTLRLPGLST</sequence>
<dbReference type="Proteomes" id="UP000236630">
    <property type="component" value="Unassembled WGS sequence"/>
</dbReference>
<evidence type="ECO:0000313" key="2">
    <source>
        <dbReference type="Proteomes" id="UP000236630"/>
    </source>
</evidence>
<dbReference type="EMBL" id="BDQV01002720">
    <property type="protein sequence ID" value="GAY32203.1"/>
    <property type="molecule type" value="Genomic_DNA"/>
</dbReference>
<reference evidence="1 2" key="1">
    <citation type="journal article" date="2017" name="Front. Genet.">
        <title>Draft sequencing of the heterozygous diploid genome of Satsuma (Citrus unshiu Marc.) using a hybrid assembly approach.</title>
        <authorList>
            <person name="Shimizu T."/>
            <person name="Tanizawa Y."/>
            <person name="Mochizuki T."/>
            <person name="Nagasaki H."/>
            <person name="Yoshioka T."/>
            <person name="Toyoda A."/>
            <person name="Fujiyama A."/>
            <person name="Kaminuma E."/>
            <person name="Nakamura Y."/>
        </authorList>
    </citation>
    <scope>NUCLEOTIDE SEQUENCE [LARGE SCALE GENOMIC DNA]</scope>
    <source>
        <strain evidence="2">cv. Miyagawa wase</strain>
    </source>
</reference>